<name>A0ABR0ZJI5_HUSHU</name>
<comment type="caution">
    <text evidence="3">The sequence shown here is derived from an EMBL/GenBank/DDBJ whole genome shotgun (WGS) entry which is preliminary data.</text>
</comment>
<organism evidence="3 4">
    <name type="scientific">Huso huso</name>
    <name type="common">Beluga</name>
    <name type="synonym">Acipenser huso</name>
    <dbReference type="NCBI Taxonomy" id="61971"/>
    <lineage>
        <taxon>Eukaryota</taxon>
        <taxon>Metazoa</taxon>
        <taxon>Chordata</taxon>
        <taxon>Craniata</taxon>
        <taxon>Vertebrata</taxon>
        <taxon>Euteleostomi</taxon>
        <taxon>Actinopterygii</taxon>
        <taxon>Chondrostei</taxon>
        <taxon>Acipenseriformes</taxon>
        <taxon>Acipenseridae</taxon>
        <taxon>Huso</taxon>
    </lineage>
</organism>
<accession>A0ABR0ZJI5</accession>
<dbReference type="InterPro" id="IPR038915">
    <property type="entry name" value="PRR29-like"/>
</dbReference>
<evidence type="ECO:0000256" key="1">
    <source>
        <dbReference type="SAM" id="MobiDB-lite"/>
    </source>
</evidence>
<feature type="region of interest" description="Disordered" evidence="1">
    <location>
        <begin position="190"/>
        <end position="244"/>
    </location>
</feature>
<protein>
    <recommendedName>
        <fullName evidence="2">DUF4587 domain-containing protein</fullName>
    </recommendedName>
</protein>
<reference evidence="3 4" key="1">
    <citation type="submission" date="2021-05" db="EMBL/GenBank/DDBJ databases">
        <authorList>
            <person name="Zahm M."/>
            <person name="Klopp C."/>
            <person name="Cabau C."/>
            <person name="Kuhl H."/>
            <person name="Suciu R."/>
            <person name="Ciorpac M."/>
            <person name="Holostenco D."/>
            <person name="Gessner J."/>
            <person name="Wuertz S."/>
            <person name="Hohne C."/>
            <person name="Stock M."/>
            <person name="Gislard M."/>
            <person name="Lluch J."/>
            <person name="Milhes M."/>
            <person name="Lampietro C."/>
            <person name="Lopez Roques C."/>
            <person name="Donnadieu C."/>
            <person name="Du K."/>
            <person name="Schartl M."/>
            <person name="Guiguen Y."/>
        </authorList>
    </citation>
    <scope>NUCLEOTIDE SEQUENCE [LARGE SCALE GENOMIC DNA]</scope>
    <source>
        <strain evidence="3">Hh-F2</strain>
        <tissue evidence="3">Blood</tissue>
    </source>
</reference>
<dbReference type="InterPro" id="IPR027904">
    <property type="entry name" value="DUF4587"/>
</dbReference>
<dbReference type="EMBL" id="JAHFZB010000010">
    <property type="protein sequence ID" value="KAK6484958.1"/>
    <property type="molecule type" value="Genomic_DNA"/>
</dbReference>
<dbReference type="Pfam" id="PF15248">
    <property type="entry name" value="DUF4587"/>
    <property type="match status" value="1"/>
</dbReference>
<keyword evidence="4" id="KW-1185">Reference proteome</keyword>
<gene>
    <name evidence="3" type="ORF">HHUSO_G12850</name>
</gene>
<feature type="domain" description="DUF4587" evidence="2">
    <location>
        <begin position="153"/>
        <end position="233"/>
    </location>
</feature>
<sequence length="305" mass="34244">MADAMVDQMTRLKLKLLEKRLENERDNMDEQSETAISTARSYDGQQDALHSALRRKKDLLKKLREQHMLEELSRPQTWGGTRKKLHRLDSAPSHQPIYIYQPPPPPLPPPQPQPPRIIQQMMPQQPATIIQQLPQQQPLITQIPPPQHYPPIKSGSIKEDMVELMLMQNAQMHQIIMHNMMLKAIPPMALSPSGTGNPPPPPAQHSQDHHFGGPIIVKSDKPRGSSVHHHHHYSPPEFQGPPPPAQLPPTGYPMWPPMMPQNPMGQAGGYQPAVHHMTGPTTLPALHANGWMAPQSPSGSVRSYR</sequence>
<evidence type="ECO:0000313" key="3">
    <source>
        <dbReference type="EMBL" id="KAK6484958.1"/>
    </source>
</evidence>
<evidence type="ECO:0000259" key="2">
    <source>
        <dbReference type="Pfam" id="PF15248"/>
    </source>
</evidence>
<feature type="region of interest" description="Disordered" evidence="1">
    <location>
        <begin position="22"/>
        <end position="50"/>
    </location>
</feature>
<evidence type="ECO:0000313" key="4">
    <source>
        <dbReference type="Proteomes" id="UP001369086"/>
    </source>
</evidence>
<proteinExistence type="predicted"/>
<dbReference type="PANTHER" id="PTHR28604">
    <property type="match status" value="1"/>
</dbReference>
<dbReference type="Proteomes" id="UP001369086">
    <property type="component" value="Unassembled WGS sequence"/>
</dbReference>
<feature type="compositionally biased region" description="Polar residues" evidence="1">
    <location>
        <begin position="33"/>
        <end position="44"/>
    </location>
</feature>
<dbReference type="PANTHER" id="PTHR28604:SF2">
    <property type="entry name" value="RIKEN CDNA 2610028H24 GENE"/>
    <property type="match status" value="1"/>
</dbReference>